<dbReference type="EnsemblPlants" id="MELO3C027080.2.1">
    <property type="protein sequence ID" value="MELO3C027080.2.1"/>
    <property type="gene ID" value="MELO3C027080.2"/>
</dbReference>
<feature type="compositionally biased region" description="Basic residues" evidence="1">
    <location>
        <begin position="121"/>
        <end position="133"/>
    </location>
</feature>
<evidence type="ECO:0000313" key="2">
    <source>
        <dbReference type="EnsemblPlants" id="MELO3C027080.2.1"/>
    </source>
</evidence>
<reference evidence="2" key="1">
    <citation type="submission" date="2023-03" db="UniProtKB">
        <authorList>
            <consortium name="EnsemblPlants"/>
        </authorList>
    </citation>
    <scope>IDENTIFICATION</scope>
</reference>
<feature type="compositionally biased region" description="Basic and acidic residues" evidence="1">
    <location>
        <begin position="134"/>
        <end position="144"/>
    </location>
</feature>
<evidence type="ECO:0000256" key="1">
    <source>
        <dbReference type="SAM" id="MobiDB-lite"/>
    </source>
</evidence>
<name>A0A9I9E139_CUCME</name>
<dbReference type="Gramene" id="MELO3C027080.2.1">
    <property type="protein sequence ID" value="MELO3C027080.2.1"/>
    <property type="gene ID" value="MELO3C027080.2"/>
</dbReference>
<proteinExistence type="predicted"/>
<feature type="region of interest" description="Disordered" evidence="1">
    <location>
        <begin position="62"/>
        <end position="151"/>
    </location>
</feature>
<feature type="compositionally biased region" description="Basic and acidic residues" evidence="1">
    <location>
        <begin position="82"/>
        <end position="105"/>
    </location>
</feature>
<accession>A0A9I9E139</accession>
<protein>
    <submittedName>
        <fullName evidence="2">Uncharacterized protein</fullName>
    </submittedName>
</protein>
<dbReference type="AlphaFoldDB" id="A0A9I9E139"/>
<sequence length="151" mass="16168">LGSARLGLGSTRLAARLNSARLGSRLGSTRLVARLTARLAARSIRIRGLGRLHFAARVQLLSPSDNDGGRRQPLGVLSASGTRDEGKEASEAAIGVRDRSGVERRSGKKLGCRGGSTTTIGRRRRFQVKLRRGTRLDGRRRGDADEGGSVR</sequence>
<organism evidence="2">
    <name type="scientific">Cucumis melo</name>
    <name type="common">Muskmelon</name>
    <dbReference type="NCBI Taxonomy" id="3656"/>
    <lineage>
        <taxon>Eukaryota</taxon>
        <taxon>Viridiplantae</taxon>
        <taxon>Streptophyta</taxon>
        <taxon>Embryophyta</taxon>
        <taxon>Tracheophyta</taxon>
        <taxon>Spermatophyta</taxon>
        <taxon>Magnoliopsida</taxon>
        <taxon>eudicotyledons</taxon>
        <taxon>Gunneridae</taxon>
        <taxon>Pentapetalae</taxon>
        <taxon>rosids</taxon>
        <taxon>fabids</taxon>
        <taxon>Cucurbitales</taxon>
        <taxon>Cucurbitaceae</taxon>
        <taxon>Benincaseae</taxon>
        <taxon>Cucumis</taxon>
    </lineage>
</organism>